<name>A0A8S5MF58_9CAUD</name>
<accession>A0A8S5MF58</accession>
<reference evidence="1" key="1">
    <citation type="journal article" date="2021" name="Proc. Natl. Acad. Sci. U.S.A.">
        <title>A Catalog of Tens of Thousands of Viruses from Human Metagenomes Reveals Hidden Associations with Chronic Diseases.</title>
        <authorList>
            <person name="Tisza M.J."/>
            <person name="Buck C.B."/>
        </authorList>
    </citation>
    <scope>NUCLEOTIDE SEQUENCE</scope>
    <source>
        <strain evidence="1">Ctguh8</strain>
    </source>
</reference>
<sequence>MIIQLYHVITWESSGIWIFYKFVASADTGRCYFIV</sequence>
<protein>
    <submittedName>
        <fullName evidence="1">Uncharacterized protein</fullName>
    </submittedName>
</protein>
<dbReference type="EMBL" id="BK014886">
    <property type="protein sequence ID" value="DAD80703.1"/>
    <property type="molecule type" value="Genomic_DNA"/>
</dbReference>
<proteinExistence type="predicted"/>
<organism evidence="1">
    <name type="scientific">Myoviridae sp. ctguh8</name>
    <dbReference type="NCBI Taxonomy" id="2826682"/>
    <lineage>
        <taxon>Viruses</taxon>
        <taxon>Duplodnaviria</taxon>
        <taxon>Heunggongvirae</taxon>
        <taxon>Uroviricota</taxon>
        <taxon>Caudoviricetes</taxon>
    </lineage>
</organism>
<evidence type="ECO:0000313" key="1">
    <source>
        <dbReference type="EMBL" id="DAD80703.1"/>
    </source>
</evidence>